<dbReference type="AlphaFoldDB" id="A0A7G3B2E3"/>
<reference evidence="2" key="1">
    <citation type="journal article" date="2020" name="BMC">
        <title>Leishmania infection induces a limited differential gene expression in the sand fly midgut.</title>
        <authorList>
            <person name="Coutinho-Abreu I.V."/>
            <person name="Serafim T.D."/>
            <person name="Meneses C."/>
            <person name="Kamhawi S."/>
            <person name="Oliveira F."/>
            <person name="Valenzuela J.G."/>
        </authorList>
    </citation>
    <scope>NUCLEOTIDE SEQUENCE</scope>
    <source>
        <strain evidence="2">Jacobina</strain>
        <tissue evidence="2">Midgut</tissue>
    </source>
</reference>
<keyword evidence="1" id="KW-0472">Membrane</keyword>
<organism evidence="2">
    <name type="scientific">Lutzomyia longipalpis</name>
    <name type="common">Sand fly</name>
    <dbReference type="NCBI Taxonomy" id="7200"/>
    <lineage>
        <taxon>Eukaryota</taxon>
        <taxon>Metazoa</taxon>
        <taxon>Ecdysozoa</taxon>
        <taxon>Arthropoda</taxon>
        <taxon>Hexapoda</taxon>
        <taxon>Insecta</taxon>
        <taxon>Pterygota</taxon>
        <taxon>Neoptera</taxon>
        <taxon>Endopterygota</taxon>
        <taxon>Diptera</taxon>
        <taxon>Nematocera</taxon>
        <taxon>Psychodoidea</taxon>
        <taxon>Psychodidae</taxon>
        <taxon>Lutzomyia</taxon>
        <taxon>Lutzomyia</taxon>
    </lineage>
</organism>
<protein>
    <submittedName>
        <fullName evidence="2">Uncharacterized protein</fullName>
    </submittedName>
</protein>
<evidence type="ECO:0000256" key="1">
    <source>
        <dbReference type="SAM" id="Phobius"/>
    </source>
</evidence>
<feature type="transmembrane region" description="Helical" evidence="1">
    <location>
        <begin position="93"/>
        <end position="112"/>
    </location>
</feature>
<accession>A0A7G3B2E3</accession>
<keyword evidence="1" id="KW-1133">Transmembrane helix</keyword>
<dbReference type="EMBL" id="GITU01011338">
    <property type="protein sequence ID" value="MBC1180041.1"/>
    <property type="molecule type" value="Transcribed_RNA"/>
</dbReference>
<name>A0A7G3B2E3_LUTLO</name>
<feature type="transmembrane region" description="Helical" evidence="1">
    <location>
        <begin position="29"/>
        <end position="53"/>
    </location>
</feature>
<keyword evidence="1" id="KW-0812">Transmembrane</keyword>
<evidence type="ECO:0000313" key="2">
    <source>
        <dbReference type="EMBL" id="MBC1180041.1"/>
    </source>
</evidence>
<proteinExistence type="predicted"/>
<sequence length="128" mass="15440">MSSQKFSLTMSFDLTLYGSFMPNAQIRKFFPLAIYFHIIFHRAFELFCTLIFLQNYFSQFMQKGGKLREWKGKLFCPYSTKFSFERCVLFTKVVYWDIFFCVINSVTMYMRYGVIICLSHKFYFLLIS</sequence>